<gene>
    <name evidence="2" type="ORF">Poly30_21880</name>
</gene>
<dbReference type="OrthoDB" id="278023at2"/>
<dbReference type="Gene3D" id="3.40.50.150">
    <property type="entry name" value="Vaccinia Virus protein VP39"/>
    <property type="match status" value="1"/>
</dbReference>
<organism evidence="2 3">
    <name type="scientific">Saltatorellus ferox</name>
    <dbReference type="NCBI Taxonomy" id="2528018"/>
    <lineage>
        <taxon>Bacteria</taxon>
        <taxon>Pseudomonadati</taxon>
        <taxon>Planctomycetota</taxon>
        <taxon>Planctomycetia</taxon>
        <taxon>Planctomycetia incertae sedis</taxon>
        <taxon>Saltatorellus</taxon>
    </lineage>
</organism>
<dbReference type="InterPro" id="IPR013216">
    <property type="entry name" value="Methyltransf_11"/>
</dbReference>
<protein>
    <submittedName>
        <fullName evidence="2">Tellurite resistance protein TehB</fullName>
    </submittedName>
</protein>
<dbReference type="EMBL" id="CP036434">
    <property type="protein sequence ID" value="QDV06673.1"/>
    <property type="molecule type" value="Genomic_DNA"/>
</dbReference>
<reference evidence="2 3" key="1">
    <citation type="submission" date="2019-02" db="EMBL/GenBank/DDBJ databases">
        <title>Deep-cultivation of Planctomycetes and their phenomic and genomic characterization uncovers novel biology.</title>
        <authorList>
            <person name="Wiegand S."/>
            <person name="Jogler M."/>
            <person name="Boedeker C."/>
            <person name="Pinto D."/>
            <person name="Vollmers J."/>
            <person name="Rivas-Marin E."/>
            <person name="Kohn T."/>
            <person name="Peeters S.H."/>
            <person name="Heuer A."/>
            <person name="Rast P."/>
            <person name="Oberbeckmann S."/>
            <person name="Bunk B."/>
            <person name="Jeske O."/>
            <person name="Meyerdierks A."/>
            <person name="Storesund J.E."/>
            <person name="Kallscheuer N."/>
            <person name="Luecker S."/>
            <person name="Lage O.M."/>
            <person name="Pohl T."/>
            <person name="Merkel B.J."/>
            <person name="Hornburger P."/>
            <person name="Mueller R.-W."/>
            <person name="Bruemmer F."/>
            <person name="Labrenz M."/>
            <person name="Spormann A.M."/>
            <person name="Op den Camp H."/>
            <person name="Overmann J."/>
            <person name="Amann R."/>
            <person name="Jetten M.S.M."/>
            <person name="Mascher T."/>
            <person name="Medema M.H."/>
            <person name="Devos D.P."/>
            <person name="Kaster A.-K."/>
            <person name="Ovreas L."/>
            <person name="Rohde M."/>
            <person name="Galperin M.Y."/>
            <person name="Jogler C."/>
        </authorList>
    </citation>
    <scope>NUCLEOTIDE SEQUENCE [LARGE SCALE GENOMIC DNA]</scope>
    <source>
        <strain evidence="2 3">Poly30</strain>
    </source>
</reference>
<dbReference type="CDD" id="cd02440">
    <property type="entry name" value="AdoMet_MTases"/>
    <property type="match status" value="1"/>
</dbReference>
<dbReference type="Pfam" id="PF08241">
    <property type="entry name" value="Methyltransf_11"/>
    <property type="match status" value="1"/>
</dbReference>
<proteinExistence type="predicted"/>
<keyword evidence="3" id="KW-1185">Reference proteome</keyword>
<dbReference type="SUPFAM" id="SSF53335">
    <property type="entry name" value="S-adenosyl-L-methionine-dependent methyltransferases"/>
    <property type="match status" value="1"/>
</dbReference>
<feature type="domain" description="Methyltransferase type 11" evidence="1">
    <location>
        <begin position="31"/>
        <end position="131"/>
    </location>
</feature>
<accession>A0A518ERF1</accession>
<sequence length="205" mass="22853">MNQDLEDLSRTDVYLIDQILKGRIVPGSRLIDVGCGGGRNLPWFLRNGFDVTALDPNPEAFVVLEEELRCRGLELPASRRVLGFVESADLPAQSFDVVLSNAVLHFARGHAHFRSMLDATWRLVAPGGLFFARLTSSVGIEPGIRPLGDGRFWLPDDSERYLVTERALLGETERLGAELMDPIKSTVVQSLRTMTTWVMRRPHPG</sequence>
<dbReference type="AlphaFoldDB" id="A0A518ERF1"/>
<evidence type="ECO:0000313" key="2">
    <source>
        <dbReference type="EMBL" id="QDV06673.1"/>
    </source>
</evidence>
<evidence type="ECO:0000313" key="3">
    <source>
        <dbReference type="Proteomes" id="UP000320390"/>
    </source>
</evidence>
<dbReference type="Proteomes" id="UP000320390">
    <property type="component" value="Chromosome"/>
</dbReference>
<evidence type="ECO:0000259" key="1">
    <source>
        <dbReference type="Pfam" id="PF08241"/>
    </source>
</evidence>
<dbReference type="RefSeq" id="WP_145197059.1">
    <property type="nucleotide sequence ID" value="NZ_CP036434.1"/>
</dbReference>
<dbReference type="PANTHER" id="PTHR43464:SF94">
    <property type="entry name" value="MALONYL-[ACYL-CARRIER PROTEIN] O-METHYLTRANSFERASE"/>
    <property type="match status" value="1"/>
</dbReference>
<name>A0A518ERF1_9BACT</name>
<dbReference type="GO" id="GO:0008757">
    <property type="term" value="F:S-adenosylmethionine-dependent methyltransferase activity"/>
    <property type="evidence" value="ECO:0007669"/>
    <property type="project" value="InterPro"/>
</dbReference>
<dbReference type="PANTHER" id="PTHR43464">
    <property type="entry name" value="METHYLTRANSFERASE"/>
    <property type="match status" value="1"/>
</dbReference>
<dbReference type="InterPro" id="IPR029063">
    <property type="entry name" value="SAM-dependent_MTases_sf"/>
</dbReference>